<sequence>MAGRIRIGVSGWRYTPWRGNFYPARLAQARELEFAARAFNSIELNGSFYSLQRPSSYASWARETPPSFIFAVKGGRYITHMLKLRNARTALANFFASGLLELGDKLGPILWQFPPRMKFNPGLFEELFDLLPRTATQAALLARGHDERMRERVALQVRFEQPLRHAVEVRHDSFVDPAFIAMLRRHGVAWVVADTPNPWPLFEDITADFVYVRLHGSTELYNSRYTGEELDRWARFMRSWANGRQPRDARLISAEAPPACASRDVYCYFDNTDKLHAPDNARELMDRLGVRWNPAA</sequence>
<dbReference type="Gene3D" id="3.20.20.410">
    <property type="entry name" value="Protein of unknown function UPF0759"/>
    <property type="match status" value="1"/>
</dbReference>
<dbReference type="InterPro" id="IPR002763">
    <property type="entry name" value="DUF72"/>
</dbReference>
<gene>
    <name evidence="1" type="ORF">RAMLITH_02240</name>
</gene>
<dbReference type="PANTHER" id="PTHR30348">
    <property type="entry name" value="UNCHARACTERIZED PROTEIN YECE"/>
    <property type="match status" value="1"/>
</dbReference>
<evidence type="ECO:0000313" key="1">
    <source>
        <dbReference type="EMBL" id="NKE64629.1"/>
    </source>
</evidence>
<comment type="caution">
    <text evidence="1">The sequence shown here is derived from an EMBL/GenBank/DDBJ whole genome shotgun (WGS) entry which is preliminary data.</text>
</comment>
<keyword evidence="2" id="KW-1185">Reference proteome</keyword>
<evidence type="ECO:0000313" key="2">
    <source>
        <dbReference type="Proteomes" id="UP000521868"/>
    </source>
</evidence>
<dbReference type="InterPro" id="IPR036520">
    <property type="entry name" value="UPF0759_sf"/>
</dbReference>
<dbReference type="PANTHER" id="PTHR30348:SF4">
    <property type="entry name" value="DUF72 DOMAIN-CONTAINING PROTEIN"/>
    <property type="match status" value="1"/>
</dbReference>
<protein>
    <submittedName>
        <fullName evidence="1">DUF72 domain-containing protein</fullName>
    </submittedName>
</protein>
<dbReference type="Pfam" id="PF01904">
    <property type="entry name" value="DUF72"/>
    <property type="match status" value="1"/>
</dbReference>
<dbReference type="SUPFAM" id="SSF117396">
    <property type="entry name" value="TM1631-like"/>
    <property type="match status" value="1"/>
</dbReference>
<dbReference type="RefSeq" id="WP_168105702.1">
    <property type="nucleotide sequence ID" value="NZ_VTOX01000001.1"/>
</dbReference>
<name>A0A7X6I521_9BURK</name>
<reference evidence="1 2" key="1">
    <citation type="journal article" date="2020" name="Nature">
        <title>Bacterial chemolithoautotrophy via manganese oxidation.</title>
        <authorList>
            <person name="Yu H."/>
            <person name="Leadbetter J.R."/>
        </authorList>
    </citation>
    <scope>NUCLEOTIDE SEQUENCE [LARGE SCALE GENOMIC DNA]</scope>
    <source>
        <strain evidence="1 2">RBP-1</strain>
    </source>
</reference>
<accession>A0A7X6I521</accession>
<dbReference type="EMBL" id="VTOX01000001">
    <property type="protein sequence ID" value="NKE64629.1"/>
    <property type="molecule type" value="Genomic_DNA"/>
</dbReference>
<dbReference type="AlphaFoldDB" id="A0A7X6I521"/>
<dbReference type="Proteomes" id="UP000521868">
    <property type="component" value="Unassembled WGS sequence"/>
</dbReference>
<proteinExistence type="predicted"/>
<organism evidence="1 2">
    <name type="scientific">Ramlibacter lithotrophicus</name>
    <dbReference type="NCBI Taxonomy" id="2606681"/>
    <lineage>
        <taxon>Bacteria</taxon>
        <taxon>Pseudomonadati</taxon>
        <taxon>Pseudomonadota</taxon>
        <taxon>Betaproteobacteria</taxon>
        <taxon>Burkholderiales</taxon>
        <taxon>Comamonadaceae</taxon>
        <taxon>Ramlibacter</taxon>
    </lineage>
</organism>